<feature type="chain" id="PRO_5037733358" evidence="1">
    <location>
        <begin position="23"/>
        <end position="220"/>
    </location>
</feature>
<dbReference type="Proteomes" id="UP000636453">
    <property type="component" value="Unassembled WGS sequence"/>
</dbReference>
<evidence type="ECO:0000256" key="1">
    <source>
        <dbReference type="SAM" id="SignalP"/>
    </source>
</evidence>
<name>A0A918Z0Y8_9GAMM</name>
<gene>
    <name evidence="2" type="ORF">GCM10007167_13820</name>
</gene>
<reference evidence="2" key="2">
    <citation type="submission" date="2020-09" db="EMBL/GenBank/DDBJ databases">
        <authorList>
            <person name="Sun Q."/>
            <person name="Kim S."/>
        </authorList>
    </citation>
    <scope>NUCLEOTIDE SEQUENCE</scope>
    <source>
        <strain evidence="2">KCTC 32020</strain>
    </source>
</reference>
<evidence type="ECO:0000313" key="3">
    <source>
        <dbReference type="Proteomes" id="UP000636453"/>
    </source>
</evidence>
<keyword evidence="3" id="KW-1185">Reference proteome</keyword>
<accession>A0A918Z0Y8</accession>
<feature type="signal peptide" evidence="1">
    <location>
        <begin position="1"/>
        <end position="22"/>
    </location>
</feature>
<comment type="caution">
    <text evidence="2">The sequence shown here is derived from an EMBL/GenBank/DDBJ whole genome shotgun (WGS) entry which is preliminary data.</text>
</comment>
<protein>
    <submittedName>
        <fullName evidence="2">Uncharacterized protein</fullName>
    </submittedName>
</protein>
<sequence>MLAAALTLACAGCMREASTASAAAPPAGEEVVAPAPRDDAWRLPGPFAPGITVDALRARFGARHVRIAEVPLGEGDVERGVVLFPDDPTRRATLYFHDPDALLGLASVRVDDAGSRWRLEPGVAIGMSGHALVRLNGAPLSYTGFDWDYGGRVIDWHGGALGAGPLRYHVTLSLDAGEPTVEVPSGDATFRSDDGRYQPAFARARVSEIGVSWPAPGAAE</sequence>
<dbReference type="AlphaFoldDB" id="A0A918Z0Y8"/>
<dbReference type="EMBL" id="BNCF01000006">
    <property type="protein sequence ID" value="GHE32993.1"/>
    <property type="molecule type" value="Genomic_DNA"/>
</dbReference>
<organism evidence="2 3">
    <name type="scientific">Vulcaniibacterium thermophilum</name>
    <dbReference type="NCBI Taxonomy" id="1169913"/>
    <lineage>
        <taxon>Bacteria</taxon>
        <taxon>Pseudomonadati</taxon>
        <taxon>Pseudomonadota</taxon>
        <taxon>Gammaproteobacteria</taxon>
        <taxon>Lysobacterales</taxon>
        <taxon>Lysobacteraceae</taxon>
        <taxon>Vulcaniibacterium</taxon>
    </lineage>
</organism>
<reference evidence="2" key="1">
    <citation type="journal article" date="2014" name="Int. J. Syst. Evol. Microbiol.">
        <title>Complete genome sequence of Corynebacterium casei LMG S-19264T (=DSM 44701T), isolated from a smear-ripened cheese.</title>
        <authorList>
            <consortium name="US DOE Joint Genome Institute (JGI-PGF)"/>
            <person name="Walter F."/>
            <person name="Albersmeier A."/>
            <person name="Kalinowski J."/>
            <person name="Ruckert C."/>
        </authorList>
    </citation>
    <scope>NUCLEOTIDE SEQUENCE</scope>
    <source>
        <strain evidence="2">KCTC 32020</strain>
    </source>
</reference>
<keyword evidence="1" id="KW-0732">Signal</keyword>
<evidence type="ECO:0000313" key="2">
    <source>
        <dbReference type="EMBL" id="GHE32993.1"/>
    </source>
</evidence>
<proteinExistence type="predicted"/>